<feature type="domain" description="Nephrocystin 3-like N-terminal" evidence="2">
    <location>
        <begin position="36"/>
        <end position="174"/>
    </location>
</feature>
<dbReference type="InterPro" id="IPR027417">
    <property type="entry name" value="P-loop_NTPase"/>
</dbReference>
<sequence length="177" mass="20265">MARSHPAAERNKIAEWLSPLNSFQRQLDILSTSQPGTGRWLLAHTLFKKWENDCGQTLWGRGIPGAGKTVLISLVIHHLEARNDDIGIAWIYLNHKESDIQTPVNILGSFLKQLTTHGSRPIPATLQTLYQHHRERKTRPTPEEMLEAFPSIITGYSKVYLIIDAFDEYPEHQRHLL</sequence>
<evidence type="ECO:0000313" key="4">
    <source>
        <dbReference type="Proteomes" id="UP001215598"/>
    </source>
</evidence>
<dbReference type="InterPro" id="IPR056884">
    <property type="entry name" value="NPHP3-like_N"/>
</dbReference>
<accession>A0AAD7NMU5</accession>
<dbReference type="PANTHER" id="PTHR10039">
    <property type="entry name" value="AMELOGENIN"/>
    <property type="match status" value="1"/>
</dbReference>
<dbReference type="AlphaFoldDB" id="A0AAD7NMU5"/>
<dbReference type="Proteomes" id="UP001215598">
    <property type="component" value="Unassembled WGS sequence"/>
</dbReference>
<dbReference type="SUPFAM" id="SSF52540">
    <property type="entry name" value="P-loop containing nucleoside triphosphate hydrolases"/>
    <property type="match status" value="1"/>
</dbReference>
<dbReference type="EMBL" id="JARKIB010000021">
    <property type="protein sequence ID" value="KAJ7767671.1"/>
    <property type="molecule type" value="Genomic_DNA"/>
</dbReference>
<gene>
    <name evidence="3" type="ORF">B0H16DRAFT_1308431</name>
</gene>
<keyword evidence="4" id="KW-1185">Reference proteome</keyword>
<comment type="caution">
    <text evidence="3">The sequence shown here is derived from an EMBL/GenBank/DDBJ whole genome shotgun (WGS) entry which is preliminary data.</text>
</comment>
<evidence type="ECO:0000259" key="2">
    <source>
        <dbReference type="Pfam" id="PF24883"/>
    </source>
</evidence>
<keyword evidence="1" id="KW-0677">Repeat</keyword>
<organism evidence="3 4">
    <name type="scientific">Mycena metata</name>
    <dbReference type="NCBI Taxonomy" id="1033252"/>
    <lineage>
        <taxon>Eukaryota</taxon>
        <taxon>Fungi</taxon>
        <taxon>Dikarya</taxon>
        <taxon>Basidiomycota</taxon>
        <taxon>Agaricomycotina</taxon>
        <taxon>Agaricomycetes</taxon>
        <taxon>Agaricomycetidae</taxon>
        <taxon>Agaricales</taxon>
        <taxon>Marasmiineae</taxon>
        <taxon>Mycenaceae</taxon>
        <taxon>Mycena</taxon>
    </lineage>
</organism>
<dbReference type="PANTHER" id="PTHR10039:SF15">
    <property type="entry name" value="NACHT DOMAIN-CONTAINING PROTEIN"/>
    <property type="match status" value="1"/>
</dbReference>
<proteinExistence type="predicted"/>
<dbReference type="Gene3D" id="3.40.50.300">
    <property type="entry name" value="P-loop containing nucleotide triphosphate hydrolases"/>
    <property type="match status" value="1"/>
</dbReference>
<reference evidence="3" key="1">
    <citation type="submission" date="2023-03" db="EMBL/GenBank/DDBJ databases">
        <title>Massive genome expansion in bonnet fungi (Mycena s.s.) driven by repeated elements and novel gene families across ecological guilds.</title>
        <authorList>
            <consortium name="Lawrence Berkeley National Laboratory"/>
            <person name="Harder C.B."/>
            <person name="Miyauchi S."/>
            <person name="Viragh M."/>
            <person name="Kuo A."/>
            <person name="Thoen E."/>
            <person name="Andreopoulos B."/>
            <person name="Lu D."/>
            <person name="Skrede I."/>
            <person name="Drula E."/>
            <person name="Henrissat B."/>
            <person name="Morin E."/>
            <person name="Kohler A."/>
            <person name="Barry K."/>
            <person name="LaButti K."/>
            <person name="Morin E."/>
            <person name="Salamov A."/>
            <person name="Lipzen A."/>
            <person name="Mereny Z."/>
            <person name="Hegedus B."/>
            <person name="Baldrian P."/>
            <person name="Stursova M."/>
            <person name="Weitz H."/>
            <person name="Taylor A."/>
            <person name="Grigoriev I.V."/>
            <person name="Nagy L.G."/>
            <person name="Martin F."/>
            <person name="Kauserud H."/>
        </authorList>
    </citation>
    <scope>NUCLEOTIDE SEQUENCE</scope>
    <source>
        <strain evidence="3">CBHHK182m</strain>
    </source>
</reference>
<name>A0AAD7NMU5_9AGAR</name>
<evidence type="ECO:0000313" key="3">
    <source>
        <dbReference type="EMBL" id="KAJ7767671.1"/>
    </source>
</evidence>
<dbReference type="Pfam" id="PF24883">
    <property type="entry name" value="NPHP3_N"/>
    <property type="match status" value="1"/>
</dbReference>
<evidence type="ECO:0000256" key="1">
    <source>
        <dbReference type="ARBA" id="ARBA00022737"/>
    </source>
</evidence>
<protein>
    <recommendedName>
        <fullName evidence="2">Nephrocystin 3-like N-terminal domain-containing protein</fullName>
    </recommendedName>
</protein>